<sequence>MKKIVYPFILCMGLLSFANAQNFTGYQYNNYQTVGGAVFNPANIANSRYKFDINLFSVNAAGGTNAYNIKRSSLFKMNFSDWVEGKDFYKVNNGNNKNTFTNFDLIGPSVMWSIDQKNSVAITTRVRGLANERNLDNSVFQLVGNSNPDFFNTPLALNNFRSNVHGFADVGVSYGRVLFQDEHHLIKGGITAKYVIGFAGGSATANNFSVNMRDENSFNNLHGDINLYYSKGLDQLSSSNNSDITWSDLNKSHGVGFDLGGVYEWRPDGNITDDPEEAAWLSKTKSNYKLRASLAVTDIGSVKYALSGNAKSYRLDGSGLTKDDFNMYDDETLDEYLKRLQIKGILTEQGLPSSYKVKLPAALHANLDWQAVENFFINANADINLVGNKVFGAGYISSVAITPRYETRWLGASMPFSYNTYNNFNWGIGFNVGVFYIGSGSILSNLVKQNVRGADAYAGVHIPIYRPKNKVKEPVIEATLPPKDTDGDGIPDSTDKCPDVKGVAKYHGCPVPDTDGDGVNDEEDKCPQVKGVAKYQGCPVPDTDGDGINDEEDRCPAVKGVARYQGCPVPDTDGDGINDEEDKCPKVAGIAANAGCPEIKDEVVKKIDQSARKVLFATASDKLLQSSFAALDDVVKVLQDNADVQMDIEGHTDNTGNAVLNKALSEKRAASVKKYFVSKGIDESRLHAAGYGDTKPVDSNKTAAGRAKNRRVEMKLYY</sequence>
<evidence type="ECO:0000256" key="4">
    <source>
        <dbReference type="ARBA" id="ARBA00023237"/>
    </source>
</evidence>
<dbReference type="InterPro" id="IPR028974">
    <property type="entry name" value="TSP_type-3_rpt"/>
</dbReference>
<dbReference type="InterPro" id="IPR006690">
    <property type="entry name" value="OMPA-like_CS"/>
</dbReference>
<dbReference type="PANTHER" id="PTHR30329">
    <property type="entry name" value="STATOR ELEMENT OF FLAGELLAR MOTOR COMPLEX"/>
    <property type="match status" value="1"/>
</dbReference>
<evidence type="ECO:0000256" key="3">
    <source>
        <dbReference type="ARBA" id="ARBA00023136"/>
    </source>
</evidence>
<proteinExistence type="predicted"/>
<dbReference type="Gene3D" id="4.10.1080.10">
    <property type="entry name" value="TSP type-3 repeat"/>
    <property type="match status" value="1"/>
</dbReference>
<dbReference type="InterPro" id="IPR036737">
    <property type="entry name" value="OmpA-like_sf"/>
</dbReference>
<comment type="caution">
    <text evidence="8">The sequence shown here is derived from an EMBL/GenBank/DDBJ whole genome shotgun (WGS) entry which is preliminary data.</text>
</comment>
<feature type="signal peptide" evidence="6">
    <location>
        <begin position="1"/>
        <end position="20"/>
    </location>
</feature>
<dbReference type="Pfam" id="PF18990">
    <property type="entry name" value="DUF5723"/>
    <property type="match status" value="1"/>
</dbReference>
<keyword evidence="3 5" id="KW-0472">Membrane</keyword>
<feature type="chain" id="PRO_5045729448" evidence="6">
    <location>
        <begin position="21"/>
        <end position="718"/>
    </location>
</feature>
<evidence type="ECO:0000256" key="6">
    <source>
        <dbReference type="SAM" id="SignalP"/>
    </source>
</evidence>
<dbReference type="InterPro" id="IPR006665">
    <property type="entry name" value="OmpA-like"/>
</dbReference>
<dbReference type="Proteomes" id="UP001560573">
    <property type="component" value="Unassembled WGS sequence"/>
</dbReference>
<dbReference type="PANTHER" id="PTHR30329:SF21">
    <property type="entry name" value="LIPOPROTEIN YIAD-RELATED"/>
    <property type="match status" value="1"/>
</dbReference>
<dbReference type="EMBL" id="JAULBC010000002">
    <property type="protein sequence ID" value="MEX6687200.1"/>
    <property type="molecule type" value="Genomic_DNA"/>
</dbReference>
<dbReference type="InterPro" id="IPR043781">
    <property type="entry name" value="DUF5723"/>
</dbReference>
<dbReference type="PROSITE" id="PS51123">
    <property type="entry name" value="OMPA_2"/>
    <property type="match status" value="1"/>
</dbReference>
<evidence type="ECO:0000313" key="9">
    <source>
        <dbReference type="Proteomes" id="UP001560573"/>
    </source>
</evidence>
<dbReference type="CDD" id="cd07185">
    <property type="entry name" value="OmpA_C-like"/>
    <property type="match status" value="1"/>
</dbReference>
<evidence type="ECO:0000259" key="7">
    <source>
        <dbReference type="PROSITE" id="PS51123"/>
    </source>
</evidence>
<gene>
    <name evidence="8" type="ORF">QTN47_06825</name>
</gene>
<dbReference type="SUPFAM" id="SSF103088">
    <property type="entry name" value="OmpA-like"/>
    <property type="match status" value="1"/>
</dbReference>
<evidence type="ECO:0000256" key="5">
    <source>
        <dbReference type="PROSITE-ProRule" id="PRU00473"/>
    </source>
</evidence>
<protein>
    <submittedName>
        <fullName evidence="8">DUF5723 family protein</fullName>
    </submittedName>
</protein>
<keyword evidence="2 6" id="KW-0732">Signal</keyword>
<dbReference type="InterPro" id="IPR003367">
    <property type="entry name" value="Thrombospondin_3-like_rpt"/>
</dbReference>
<evidence type="ECO:0000256" key="2">
    <source>
        <dbReference type="ARBA" id="ARBA00022729"/>
    </source>
</evidence>
<dbReference type="InterPro" id="IPR050330">
    <property type="entry name" value="Bact_OuterMem_StrucFunc"/>
</dbReference>
<dbReference type="Gene3D" id="3.30.1330.60">
    <property type="entry name" value="OmpA-like domain"/>
    <property type="match status" value="1"/>
</dbReference>
<dbReference type="PROSITE" id="PS01068">
    <property type="entry name" value="OMPA_1"/>
    <property type="match status" value="1"/>
</dbReference>
<accession>A0ABV3ZC93</accession>
<reference evidence="8 9" key="1">
    <citation type="submission" date="2023-07" db="EMBL/GenBank/DDBJ databases">
        <authorList>
            <person name="Lian W.-H."/>
        </authorList>
    </citation>
    <scope>NUCLEOTIDE SEQUENCE [LARGE SCALE GENOMIC DNA]</scope>
    <source>
        <strain evidence="8 9">SYSU DXS3180</strain>
    </source>
</reference>
<feature type="domain" description="OmpA-like" evidence="7">
    <location>
        <begin position="603"/>
        <end position="718"/>
    </location>
</feature>
<dbReference type="Pfam" id="PF00691">
    <property type="entry name" value="OmpA"/>
    <property type="match status" value="1"/>
</dbReference>
<keyword evidence="9" id="KW-1185">Reference proteome</keyword>
<dbReference type="InterPro" id="IPR006664">
    <property type="entry name" value="OMP_bac"/>
</dbReference>
<evidence type="ECO:0000313" key="8">
    <source>
        <dbReference type="EMBL" id="MEX6687200.1"/>
    </source>
</evidence>
<dbReference type="SUPFAM" id="SSF103647">
    <property type="entry name" value="TSP type-3 repeat"/>
    <property type="match status" value="1"/>
</dbReference>
<dbReference type="PRINTS" id="PR01021">
    <property type="entry name" value="OMPADOMAIN"/>
</dbReference>
<evidence type="ECO:0000256" key="1">
    <source>
        <dbReference type="ARBA" id="ARBA00004442"/>
    </source>
</evidence>
<comment type="subcellular location">
    <subcellularLocation>
        <location evidence="1">Cell outer membrane</location>
    </subcellularLocation>
</comment>
<organism evidence="8 9">
    <name type="scientific">Danxiaibacter flavus</name>
    <dbReference type="NCBI Taxonomy" id="3049108"/>
    <lineage>
        <taxon>Bacteria</taxon>
        <taxon>Pseudomonadati</taxon>
        <taxon>Bacteroidota</taxon>
        <taxon>Chitinophagia</taxon>
        <taxon>Chitinophagales</taxon>
        <taxon>Chitinophagaceae</taxon>
        <taxon>Danxiaibacter</taxon>
    </lineage>
</organism>
<keyword evidence="4" id="KW-0998">Cell outer membrane</keyword>
<dbReference type="Pfam" id="PF02412">
    <property type="entry name" value="TSP_3"/>
    <property type="match status" value="3"/>
</dbReference>
<name>A0ABV3ZC93_9BACT</name>
<dbReference type="RefSeq" id="WP_369328604.1">
    <property type="nucleotide sequence ID" value="NZ_JAULBC010000002.1"/>
</dbReference>